<dbReference type="Proteomes" id="UP000016933">
    <property type="component" value="Unassembled WGS sequence"/>
</dbReference>
<dbReference type="HOGENOM" id="CLU_007383_12_2_1"/>
<dbReference type="Gene3D" id="3.40.50.720">
    <property type="entry name" value="NAD(P)-binding Rossmann-like Domain"/>
    <property type="match status" value="2"/>
</dbReference>
<dbReference type="GO" id="GO:0005737">
    <property type="term" value="C:cytoplasm"/>
    <property type="evidence" value="ECO:0007669"/>
    <property type="project" value="TreeGrafter"/>
</dbReference>
<dbReference type="EMBL" id="KB446545">
    <property type="protein sequence ID" value="EME39334.1"/>
    <property type="molecule type" value="Genomic_DNA"/>
</dbReference>
<dbReference type="eggNOG" id="KOG1502">
    <property type="taxonomic scope" value="Eukaryota"/>
</dbReference>
<dbReference type="STRING" id="675120.M2Y214"/>
<proteinExistence type="predicted"/>
<dbReference type="SUPFAM" id="SSF51735">
    <property type="entry name" value="NAD(P)-binding Rossmann-fold domains"/>
    <property type="match status" value="1"/>
</dbReference>
<evidence type="ECO:0000313" key="1">
    <source>
        <dbReference type="EMBL" id="EME39334.1"/>
    </source>
</evidence>
<evidence type="ECO:0000313" key="2">
    <source>
        <dbReference type="Proteomes" id="UP000016933"/>
    </source>
</evidence>
<dbReference type="InterPro" id="IPR051783">
    <property type="entry name" value="NAD(P)-dependent_oxidoreduct"/>
</dbReference>
<dbReference type="OMA" id="WGERAYY"/>
<dbReference type="PANTHER" id="PTHR48079">
    <property type="entry name" value="PROTEIN YEEZ"/>
    <property type="match status" value="1"/>
</dbReference>
<gene>
    <name evidence="1" type="ORF">DOTSEDRAFT_66352</name>
</gene>
<accession>M2Y214</accession>
<dbReference type="AlphaFoldDB" id="M2Y214"/>
<sequence>MTPKIFITGVTGYIGGDALYALNKAHPDYEYSALIRSEDKAKAVTKVYPNVRSVIGGLDDSKIIRDEAAKADIVLHTADASDHEGAAKAIAEGLATGHSKGKPGFWLHTGGTGILTYFDTKDEKLGEWNEKVFNDWDGVEELTTLPDEAFHRNVDKIVLEAGTKNADAVKTALVAPPTIYGRGRGPVSSRSRQAYELAKLVLQKGYAPIVGEGKARWNQLHIHDLSDLWVLLVDAAVSKKLDQEIWGAKGYYLAVNGEFVWGEVARQVAKAAAEKGYIKKDWKDQPLSKDEAFEVADFQAVSWGLNSRGKGERAGKVLGWKPHRPKLEKVIPEIVDDEKERLEKQYKLAYGG</sequence>
<protein>
    <submittedName>
        <fullName evidence="1">Uncharacterized protein</fullName>
    </submittedName>
</protein>
<dbReference type="InterPro" id="IPR036291">
    <property type="entry name" value="NAD(P)-bd_dom_sf"/>
</dbReference>
<dbReference type="GO" id="GO:0004029">
    <property type="term" value="F:aldehyde dehydrogenase (NAD+) activity"/>
    <property type="evidence" value="ECO:0007669"/>
    <property type="project" value="TreeGrafter"/>
</dbReference>
<keyword evidence="2" id="KW-1185">Reference proteome</keyword>
<dbReference type="PANTHER" id="PTHR48079:SF6">
    <property type="entry name" value="NAD(P)-BINDING DOMAIN-CONTAINING PROTEIN-RELATED"/>
    <property type="match status" value="1"/>
</dbReference>
<reference evidence="1 2" key="2">
    <citation type="journal article" date="2012" name="PLoS Pathog.">
        <title>Diverse lifestyles and strategies of plant pathogenesis encoded in the genomes of eighteen Dothideomycetes fungi.</title>
        <authorList>
            <person name="Ohm R.A."/>
            <person name="Feau N."/>
            <person name="Henrissat B."/>
            <person name="Schoch C.L."/>
            <person name="Horwitz B.A."/>
            <person name="Barry K.W."/>
            <person name="Condon B.J."/>
            <person name="Copeland A.C."/>
            <person name="Dhillon B."/>
            <person name="Glaser F."/>
            <person name="Hesse C.N."/>
            <person name="Kosti I."/>
            <person name="LaButti K."/>
            <person name="Lindquist E.A."/>
            <person name="Lucas S."/>
            <person name="Salamov A.A."/>
            <person name="Bradshaw R.E."/>
            <person name="Ciuffetti L."/>
            <person name="Hamelin R.C."/>
            <person name="Kema G.H.J."/>
            <person name="Lawrence C."/>
            <person name="Scott J.A."/>
            <person name="Spatafora J.W."/>
            <person name="Turgeon B.G."/>
            <person name="de Wit P.J.G.M."/>
            <person name="Zhong S."/>
            <person name="Goodwin S.B."/>
            <person name="Grigoriev I.V."/>
        </authorList>
    </citation>
    <scope>NUCLEOTIDE SEQUENCE [LARGE SCALE GENOMIC DNA]</scope>
    <source>
        <strain evidence="2">NZE10 / CBS 128990</strain>
    </source>
</reference>
<dbReference type="OrthoDB" id="2130169at2759"/>
<name>M2Y214_DOTSN</name>
<organism evidence="1 2">
    <name type="scientific">Dothistroma septosporum (strain NZE10 / CBS 128990)</name>
    <name type="common">Red band needle blight fungus</name>
    <name type="synonym">Mycosphaerella pini</name>
    <dbReference type="NCBI Taxonomy" id="675120"/>
    <lineage>
        <taxon>Eukaryota</taxon>
        <taxon>Fungi</taxon>
        <taxon>Dikarya</taxon>
        <taxon>Ascomycota</taxon>
        <taxon>Pezizomycotina</taxon>
        <taxon>Dothideomycetes</taxon>
        <taxon>Dothideomycetidae</taxon>
        <taxon>Mycosphaerellales</taxon>
        <taxon>Mycosphaerellaceae</taxon>
        <taxon>Dothistroma</taxon>
    </lineage>
</organism>
<reference evidence="2" key="1">
    <citation type="journal article" date="2012" name="PLoS Genet.">
        <title>The genomes of the fungal plant pathogens Cladosporium fulvum and Dothistroma septosporum reveal adaptation to different hosts and lifestyles but also signatures of common ancestry.</title>
        <authorList>
            <person name="de Wit P.J.G.M."/>
            <person name="van der Burgt A."/>
            <person name="Oekmen B."/>
            <person name="Stergiopoulos I."/>
            <person name="Abd-Elsalam K.A."/>
            <person name="Aerts A.L."/>
            <person name="Bahkali A.H."/>
            <person name="Beenen H.G."/>
            <person name="Chettri P."/>
            <person name="Cox M.P."/>
            <person name="Datema E."/>
            <person name="de Vries R.P."/>
            <person name="Dhillon B."/>
            <person name="Ganley A.R."/>
            <person name="Griffiths S.A."/>
            <person name="Guo Y."/>
            <person name="Hamelin R.C."/>
            <person name="Henrissat B."/>
            <person name="Kabir M.S."/>
            <person name="Jashni M.K."/>
            <person name="Kema G."/>
            <person name="Klaubauf S."/>
            <person name="Lapidus A."/>
            <person name="Levasseur A."/>
            <person name="Lindquist E."/>
            <person name="Mehrabi R."/>
            <person name="Ohm R.A."/>
            <person name="Owen T.J."/>
            <person name="Salamov A."/>
            <person name="Schwelm A."/>
            <person name="Schijlen E."/>
            <person name="Sun H."/>
            <person name="van den Burg H.A."/>
            <person name="van Ham R.C.H.J."/>
            <person name="Zhang S."/>
            <person name="Goodwin S.B."/>
            <person name="Grigoriev I.V."/>
            <person name="Collemare J."/>
            <person name="Bradshaw R.E."/>
        </authorList>
    </citation>
    <scope>NUCLEOTIDE SEQUENCE [LARGE SCALE GENOMIC DNA]</scope>
    <source>
        <strain evidence="2">NZE10 / CBS 128990</strain>
    </source>
</reference>